<protein>
    <submittedName>
        <fullName evidence="2">Uncharacterized protein</fullName>
    </submittedName>
</protein>
<sequence>MAYANDERVVVERRSNTGRILAAIVGVILLIVLILFATGFWSAKVEKTGALPDVDISAKGGELPKVDLDSKKVVVGAKDTSIEVPKVTTEKEKVAVPVVGVTDGKKD</sequence>
<dbReference type="Proteomes" id="UP000529795">
    <property type="component" value="Unassembled WGS sequence"/>
</dbReference>
<proteinExistence type="predicted"/>
<gene>
    <name evidence="2" type="ORF">GGQ80_002940</name>
</gene>
<name>A0A840F6X9_9SPHN</name>
<evidence type="ECO:0000313" key="2">
    <source>
        <dbReference type="EMBL" id="MBB4155023.1"/>
    </source>
</evidence>
<feature type="transmembrane region" description="Helical" evidence="1">
    <location>
        <begin position="20"/>
        <end position="41"/>
    </location>
</feature>
<keyword evidence="1" id="KW-0472">Membrane</keyword>
<dbReference type="RefSeq" id="WP_183986131.1">
    <property type="nucleotide sequence ID" value="NZ_JACIEV010000009.1"/>
</dbReference>
<keyword evidence="1" id="KW-0812">Transmembrane</keyword>
<keyword evidence="1" id="KW-1133">Transmembrane helix</keyword>
<accession>A0A840F6X9</accession>
<dbReference type="EMBL" id="JACIEV010000009">
    <property type="protein sequence ID" value="MBB4155023.1"/>
    <property type="molecule type" value="Genomic_DNA"/>
</dbReference>
<dbReference type="AlphaFoldDB" id="A0A840F6X9"/>
<evidence type="ECO:0000313" key="3">
    <source>
        <dbReference type="Proteomes" id="UP000529795"/>
    </source>
</evidence>
<reference evidence="2 3" key="1">
    <citation type="submission" date="2020-08" db="EMBL/GenBank/DDBJ databases">
        <title>Genomic Encyclopedia of Type Strains, Phase IV (KMG-IV): sequencing the most valuable type-strain genomes for metagenomic binning, comparative biology and taxonomic classification.</title>
        <authorList>
            <person name="Goeker M."/>
        </authorList>
    </citation>
    <scope>NUCLEOTIDE SEQUENCE [LARGE SCALE GENOMIC DNA]</scope>
    <source>
        <strain evidence="2 3">YC6723</strain>
    </source>
</reference>
<evidence type="ECO:0000256" key="1">
    <source>
        <dbReference type="SAM" id="Phobius"/>
    </source>
</evidence>
<comment type="caution">
    <text evidence="2">The sequence shown here is derived from an EMBL/GenBank/DDBJ whole genome shotgun (WGS) entry which is preliminary data.</text>
</comment>
<organism evidence="2 3">
    <name type="scientific">Sphingomonas jinjuensis</name>
    <dbReference type="NCBI Taxonomy" id="535907"/>
    <lineage>
        <taxon>Bacteria</taxon>
        <taxon>Pseudomonadati</taxon>
        <taxon>Pseudomonadota</taxon>
        <taxon>Alphaproteobacteria</taxon>
        <taxon>Sphingomonadales</taxon>
        <taxon>Sphingomonadaceae</taxon>
        <taxon>Sphingomonas</taxon>
    </lineage>
</organism>
<keyword evidence="3" id="KW-1185">Reference proteome</keyword>